<proteinExistence type="predicted"/>
<sequence>MYYIKKIPYNWRPLFYWIFVSLFLWFISGWRIAGAVFVVNMGIYTALLCGMETIMQFIKTHLSEQGKDLVENRLINRVLISEKDIMFLFGPLLGFGFLFGIFVDNMHFLIVILLELVLIFFMIRDLLYYYLYK</sequence>
<keyword evidence="1" id="KW-0812">Transmembrane</keyword>
<gene>
    <name evidence="2" type="ORF">A2531_00355</name>
</gene>
<accession>A0A1F5TR38</accession>
<evidence type="ECO:0000256" key="1">
    <source>
        <dbReference type="SAM" id="Phobius"/>
    </source>
</evidence>
<comment type="caution">
    <text evidence="2">The sequence shown here is derived from an EMBL/GenBank/DDBJ whole genome shotgun (WGS) entry which is preliminary data.</text>
</comment>
<dbReference type="Proteomes" id="UP000177579">
    <property type="component" value="Unassembled WGS sequence"/>
</dbReference>
<feature type="transmembrane region" description="Helical" evidence="1">
    <location>
        <begin position="85"/>
        <end position="103"/>
    </location>
</feature>
<feature type="transmembrane region" description="Helical" evidence="1">
    <location>
        <begin position="14"/>
        <end position="33"/>
    </location>
</feature>
<feature type="transmembrane region" description="Helical" evidence="1">
    <location>
        <begin position="109"/>
        <end position="131"/>
    </location>
</feature>
<name>A0A1F5TR38_9BACT</name>
<evidence type="ECO:0000313" key="2">
    <source>
        <dbReference type="EMBL" id="OGF41299.1"/>
    </source>
</evidence>
<keyword evidence="1" id="KW-1133">Transmembrane helix</keyword>
<protein>
    <submittedName>
        <fullName evidence="2">Uncharacterized protein</fullName>
    </submittedName>
</protein>
<evidence type="ECO:0000313" key="3">
    <source>
        <dbReference type="Proteomes" id="UP000177579"/>
    </source>
</evidence>
<organism evidence="2 3">
    <name type="scientific">Candidatus Falkowbacteria bacterium RIFOXYD2_FULL_34_120</name>
    <dbReference type="NCBI Taxonomy" id="1798007"/>
    <lineage>
        <taxon>Bacteria</taxon>
        <taxon>Candidatus Falkowiibacteriota</taxon>
    </lineage>
</organism>
<keyword evidence="1" id="KW-0472">Membrane</keyword>
<dbReference type="EMBL" id="MFGO01000011">
    <property type="protein sequence ID" value="OGF41299.1"/>
    <property type="molecule type" value="Genomic_DNA"/>
</dbReference>
<dbReference type="AlphaFoldDB" id="A0A1F5TR38"/>
<feature type="transmembrane region" description="Helical" evidence="1">
    <location>
        <begin position="39"/>
        <end position="58"/>
    </location>
</feature>
<reference evidence="2 3" key="1">
    <citation type="journal article" date="2016" name="Nat. Commun.">
        <title>Thousands of microbial genomes shed light on interconnected biogeochemical processes in an aquifer system.</title>
        <authorList>
            <person name="Anantharaman K."/>
            <person name="Brown C.T."/>
            <person name="Hug L.A."/>
            <person name="Sharon I."/>
            <person name="Castelle C.J."/>
            <person name="Probst A.J."/>
            <person name="Thomas B.C."/>
            <person name="Singh A."/>
            <person name="Wilkins M.J."/>
            <person name="Karaoz U."/>
            <person name="Brodie E.L."/>
            <person name="Williams K.H."/>
            <person name="Hubbard S.S."/>
            <person name="Banfield J.F."/>
        </authorList>
    </citation>
    <scope>NUCLEOTIDE SEQUENCE [LARGE SCALE GENOMIC DNA]</scope>
</reference>